<accession>A0A3N1XQ14</accession>
<comment type="caution">
    <text evidence="2">The sequence shown here is derived from an EMBL/GenBank/DDBJ whole genome shotgun (WGS) entry which is preliminary data.</text>
</comment>
<dbReference type="SUPFAM" id="SSF51658">
    <property type="entry name" value="Xylose isomerase-like"/>
    <property type="match status" value="1"/>
</dbReference>
<evidence type="ECO:0000259" key="1">
    <source>
        <dbReference type="Pfam" id="PF01261"/>
    </source>
</evidence>
<sequence>MDKENLAINTLVFWEQLKQGVLQEDLLDLLNAMDITKVEIRREFIKNFDREIHNIGNKAKQFNMEVYYSVPELLYENGELLFSALEKYLIEAKAMNATRIKLGIGEYREARNEDISKLNRLCEDYNILLTIENDQTRENGQIHKIKQFLEDVSALGSKILATFDIGNWLWQQEDPMTNAKLLKEYVAYIHLKDVKGGENPQATLLDEGDIEWRQILKELPQVPLALEYPCGSNASGQLAIELAKLAK</sequence>
<keyword evidence="3" id="KW-1185">Reference proteome</keyword>
<dbReference type="AlphaFoldDB" id="A0A3N1XQ14"/>
<dbReference type="Pfam" id="PF01261">
    <property type="entry name" value="AP_endonuc_2"/>
    <property type="match status" value="1"/>
</dbReference>
<protein>
    <submittedName>
        <fullName evidence="2">Sugar phosphate isomerase/epimerase</fullName>
    </submittedName>
</protein>
<proteinExistence type="predicted"/>
<feature type="domain" description="Xylose isomerase-like TIM barrel" evidence="1">
    <location>
        <begin position="89"/>
        <end position="233"/>
    </location>
</feature>
<name>A0A3N1XQ14_9FIRM</name>
<dbReference type="InterPro" id="IPR036237">
    <property type="entry name" value="Xyl_isomerase-like_sf"/>
</dbReference>
<evidence type="ECO:0000313" key="3">
    <source>
        <dbReference type="Proteomes" id="UP000273083"/>
    </source>
</evidence>
<organism evidence="2 3">
    <name type="scientific">Mobilisporobacter senegalensis</name>
    <dbReference type="NCBI Taxonomy" id="1329262"/>
    <lineage>
        <taxon>Bacteria</taxon>
        <taxon>Bacillati</taxon>
        <taxon>Bacillota</taxon>
        <taxon>Clostridia</taxon>
        <taxon>Lachnospirales</taxon>
        <taxon>Lachnospiraceae</taxon>
        <taxon>Mobilisporobacter</taxon>
    </lineage>
</organism>
<dbReference type="GO" id="GO:0016853">
    <property type="term" value="F:isomerase activity"/>
    <property type="evidence" value="ECO:0007669"/>
    <property type="project" value="UniProtKB-KW"/>
</dbReference>
<dbReference type="Proteomes" id="UP000273083">
    <property type="component" value="Unassembled WGS sequence"/>
</dbReference>
<dbReference type="EMBL" id="RJVG01000005">
    <property type="protein sequence ID" value="ROR28261.1"/>
    <property type="molecule type" value="Genomic_DNA"/>
</dbReference>
<gene>
    <name evidence="2" type="ORF">EDD66_105202</name>
</gene>
<reference evidence="2 3" key="1">
    <citation type="submission" date="2018-11" db="EMBL/GenBank/DDBJ databases">
        <title>Genomic Encyclopedia of Type Strains, Phase IV (KMG-IV): sequencing the most valuable type-strain genomes for metagenomic binning, comparative biology and taxonomic classification.</title>
        <authorList>
            <person name="Goeker M."/>
        </authorList>
    </citation>
    <scope>NUCLEOTIDE SEQUENCE [LARGE SCALE GENOMIC DNA]</scope>
    <source>
        <strain evidence="2 3">DSM 26537</strain>
    </source>
</reference>
<keyword evidence="2" id="KW-0413">Isomerase</keyword>
<dbReference type="Gene3D" id="3.20.20.150">
    <property type="entry name" value="Divalent-metal-dependent TIM barrel enzymes"/>
    <property type="match status" value="1"/>
</dbReference>
<dbReference type="RefSeq" id="WP_123609435.1">
    <property type="nucleotide sequence ID" value="NZ_RJVG01000005.1"/>
</dbReference>
<dbReference type="InterPro" id="IPR013022">
    <property type="entry name" value="Xyl_isomerase-like_TIM-brl"/>
</dbReference>
<evidence type="ECO:0000313" key="2">
    <source>
        <dbReference type="EMBL" id="ROR28261.1"/>
    </source>
</evidence>
<dbReference type="OrthoDB" id="9815124at2"/>